<evidence type="ECO:0000313" key="2">
    <source>
        <dbReference type="Proteomes" id="UP000460221"/>
    </source>
</evidence>
<protein>
    <submittedName>
        <fullName evidence="1">Uncharacterized protein</fullName>
    </submittedName>
</protein>
<reference evidence="1 2" key="1">
    <citation type="submission" date="2019-11" db="EMBL/GenBank/DDBJ databases">
        <authorList>
            <person name="Jiang L.-Q."/>
        </authorList>
    </citation>
    <scope>NUCLEOTIDE SEQUENCE [LARGE SCALE GENOMIC DNA]</scope>
    <source>
        <strain evidence="1 2">YIM 132087</strain>
    </source>
</reference>
<sequence length="88" mass="9814">MDQQRIHSLIRSLALEIELGESSDLIEAVRILGETQQQLDEILLPLIPFLTGRYLVAAQEKFGLEPDELAAMTGLPLERVLAVLAPHR</sequence>
<dbReference type="Proteomes" id="UP000460221">
    <property type="component" value="Unassembled WGS sequence"/>
</dbReference>
<accession>A0A7K1FHJ7</accession>
<proteinExistence type="predicted"/>
<comment type="caution">
    <text evidence="1">The sequence shown here is derived from an EMBL/GenBank/DDBJ whole genome shotgun (WGS) entry which is preliminary data.</text>
</comment>
<evidence type="ECO:0000313" key="1">
    <source>
        <dbReference type="EMBL" id="MTD13550.1"/>
    </source>
</evidence>
<keyword evidence="2" id="KW-1185">Reference proteome</keyword>
<dbReference type="RefSeq" id="WP_154767384.1">
    <property type="nucleotide sequence ID" value="NZ_WLYK01000001.1"/>
</dbReference>
<dbReference type="AlphaFoldDB" id="A0A7K1FHJ7"/>
<name>A0A7K1FHJ7_9ACTN</name>
<gene>
    <name evidence="1" type="ORF">GIS00_06275</name>
</gene>
<organism evidence="1 2">
    <name type="scientific">Nakamurella alba</name>
    <dbReference type="NCBI Taxonomy" id="2665158"/>
    <lineage>
        <taxon>Bacteria</taxon>
        <taxon>Bacillati</taxon>
        <taxon>Actinomycetota</taxon>
        <taxon>Actinomycetes</taxon>
        <taxon>Nakamurellales</taxon>
        <taxon>Nakamurellaceae</taxon>
        <taxon>Nakamurella</taxon>
    </lineage>
</organism>
<dbReference type="EMBL" id="WLYK01000001">
    <property type="protein sequence ID" value="MTD13550.1"/>
    <property type="molecule type" value="Genomic_DNA"/>
</dbReference>